<dbReference type="InterPro" id="IPR000387">
    <property type="entry name" value="Tyr_Pase_dom"/>
</dbReference>
<comment type="caution">
    <text evidence="2">The sequence shown here is derived from an EMBL/GenBank/DDBJ whole genome shotgun (WGS) entry which is preliminary data.</text>
</comment>
<dbReference type="EMBL" id="JAKUDN010000002">
    <property type="protein sequence ID" value="MCP8352451.1"/>
    <property type="molecule type" value="Genomic_DNA"/>
</dbReference>
<dbReference type="SUPFAM" id="SSF52799">
    <property type="entry name" value="(Phosphotyrosine protein) phosphatases II"/>
    <property type="match status" value="1"/>
</dbReference>
<accession>A0ABT1L5K6</accession>
<organism evidence="2 3">
    <name type="scientific">Candidatus Synchoanobacter obligatus</name>
    <dbReference type="NCBI Taxonomy" id="2919597"/>
    <lineage>
        <taxon>Bacteria</taxon>
        <taxon>Pseudomonadati</taxon>
        <taxon>Pseudomonadota</taxon>
        <taxon>Gammaproteobacteria</taxon>
        <taxon>Candidatus Comchoanobacterales</taxon>
        <taxon>Candidatus Comchoanobacteraceae</taxon>
        <taxon>Candidatus Synchoanobacter</taxon>
    </lineage>
</organism>
<protein>
    <recommendedName>
        <fullName evidence="1">Tyrosine specific protein phosphatases domain-containing protein</fullName>
    </recommendedName>
</protein>
<keyword evidence="3" id="KW-1185">Reference proteome</keyword>
<name>A0ABT1L5K6_9GAMM</name>
<sequence length="277" mass="31260">MYVKVIKDKKVVVMIKNKIKEIFSRIFKSSGTTPINYRCYDMGAYSIGGMAKPTPKILRNLTKKHGIVISLLDQSHSDRIITQYRSALPDETVLYHFHAEDFSAPSIKDFDAFNALVSEYSDRNPLVHCGAGNGRTGTYIASVILKDLIDRQDESLDGEKVIYEPQLSVFDNREKFAPKSFLMKIIQKVFLWFFPLPEVLKGNAEDKPVAPVVIKALEIARALGSESVETFQQLLALDRYAEGLQNPEGQRNVSFENSGLFVFNDDLGAPQPRRYMG</sequence>
<dbReference type="PROSITE" id="PS00383">
    <property type="entry name" value="TYR_PHOSPHATASE_1"/>
    <property type="match status" value="1"/>
</dbReference>
<evidence type="ECO:0000313" key="2">
    <source>
        <dbReference type="EMBL" id="MCP8352451.1"/>
    </source>
</evidence>
<dbReference type="Gene3D" id="3.90.190.10">
    <property type="entry name" value="Protein tyrosine phosphatase superfamily"/>
    <property type="match status" value="1"/>
</dbReference>
<dbReference type="Proteomes" id="UP001320768">
    <property type="component" value="Unassembled WGS sequence"/>
</dbReference>
<dbReference type="RefSeq" id="WP_258569556.1">
    <property type="nucleotide sequence ID" value="NZ_JAKUDN010000002.1"/>
</dbReference>
<gene>
    <name evidence="2" type="ORF">MKS91_03995</name>
</gene>
<dbReference type="InterPro" id="IPR029021">
    <property type="entry name" value="Prot-tyrosine_phosphatase-like"/>
</dbReference>
<dbReference type="InterPro" id="IPR016130">
    <property type="entry name" value="Tyr_Pase_AS"/>
</dbReference>
<reference evidence="2 3" key="1">
    <citation type="journal article" date="2022" name="Nat. Microbiol.">
        <title>The microbiome of a bacterivorous marine choanoflagellate contains a resource-demanding obligate bacterial associate.</title>
        <authorList>
            <person name="Needham D.M."/>
            <person name="Poirier C."/>
            <person name="Bachy C."/>
            <person name="George E.E."/>
            <person name="Wilken S."/>
            <person name="Yung C.C.M."/>
            <person name="Limardo A.J."/>
            <person name="Morando M."/>
            <person name="Sudek L."/>
            <person name="Malmstrom R.R."/>
            <person name="Keeling P.J."/>
            <person name="Santoro A.E."/>
            <person name="Worden A.Z."/>
        </authorList>
    </citation>
    <scope>NUCLEOTIDE SEQUENCE [LARGE SCALE GENOMIC DNA]</scope>
    <source>
        <strain evidence="2 3">Comchoano-2</strain>
    </source>
</reference>
<feature type="domain" description="Tyrosine specific protein phosphatases" evidence="1">
    <location>
        <begin position="111"/>
        <end position="150"/>
    </location>
</feature>
<evidence type="ECO:0000313" key="3">
    <source>
        <dbReference type="Proteomes" id="UP001320768"/>
    </source>
</evidence>
<dbReference type="Pfam" id="PF22785">
    <property type="entry name" value="Tc-R-P"/>
    <property type="match status" value="1"/>
</dbReference>
<dbReference type="PROSITE" id="PS50056">
    <property type="entry name" value="TYR_PHOSPHATASE_2"/>
    <property type="match status" value="1"/>
</dbReference>
<proteinExistence type="predicted"/>
<evidence type="ECO:0000259" key="1">
    <source>
        <dbReference type="PROSITE" id="PS50056"/>
    </source>
</evidence>